<feature type="domain" description="FLYWCH-type" evidence="5">
    <location>
        <begin position="174"/>
        <end position="230"/>
    </location>
</feature>
<dbReference type="InterPro" id="IPR007588">
    <property type="entry name" value="Znf_FLYWCH"/>
</dbReference>
<keyword evidence="3" id="KW-0862">Zinc</keyword>
<evidence type="ECO:0000256" key="3">
    <source>
        <dbReference type="ARBA" id="ARBA00022833"/>
    </source>
</evidence>
<proteinExistence type="predicted"/>
<dbReference type="Pfam" id="PF04500">
    <property type="entry name" value="FLYWCH"/>
    <property type="match status" value="1"/>
</dbReference>
<gene>
    <name evidence="6" type="ORF">MCOR_26304</name>
</gene>
<keyword evidence="1" id="KW-0479">Metal-binding</keyword>
<evidence type="ECO:0000313" key="6">
    <source>
        <dbReference type="EMBL" id="CAC5391292.1"/>
    </source>
</evidence>
<evidence type="ECO:0000313" key="7">
    <source>
        <dbReference type="Proteomes" id="UP000507470"/>
    </source>
</evidence>
<evidence type="ECO:0000256" key="4">
    <source>
        <dbReference type="SAM" id="MobiDB-lite"/>
    </source>
</evidence>
<evidence type="ECO:0000256" key="1">
    <source>
        <dbReference type="ARBA" id="ARBA00022723"/>
    </source>
</evidence>
<dbReference type="EMBL" id="CACVKT020004690">
    <property type="protein sequence ID" value="CAC5391292.1"/>
    <property type="molecule type" value="Genomic_DNA"/>
</dbReference>
<feature type="region of interest" description="Disordered" evidence="4">
    <location>
        <begin position="221"/>
        <end position="246"/>
    </location>
</feature>
<sequence>MVCQGCCNSTNVCNLNTPCDIAVKHNTSVAKGECTGEDDSGKLSRDVSIQFLKHKCAIFCEVVNAQTIYWIKLLKEFNSTFYNVLNIHRNGEKNTTKWSYRRDMKSSYTDDGSDIYKGKLVLKLNSSDVHYFDKGIYKCEVTMENITSSVGLYWNTTKVNWAVTMANAQLQVKFVTNRLGNQNLVHNGFKFQAKNKKGIRTYWKCSTANCPATTNTLNNIPTKVSANHNHGESRRCHPENESSLHK</sequence>
<evidence type="ECO:0000259" key="5">
    <source>
        <dbReference type="Pfam" id="PF04500"/>
    </source>
</evidence>
<accession>A0A6J8C6F7</accession>
<protein>
    <recommendedName>
        <fullName evidence="5">FLYWCH-type domain-containing protein</fullName>
    </recommendedName>
</protein>
<dbReference type="GO" id="GO:0008270">
    <property type="term" value="F:zinc ion binding"/>
    <property type="evidence" value="ECO:0007669"/>
    <property type="project" value="UniProtKB-KW"/>
</dbReference>
<reference evidence="6 7" key="1">
    <citation type="submission" date="2020-06" db="EMBL/GenBank/DDBJ databases">
        <authorList>
            <person name="Li R."/>
            <person name="Bekaert M."/>
        </authorList>
    </citation>
    <scope>NUCLEOTIDE SEQUENCE [LARGE SCALE GENOMIC DNA]</scope>
    <source>
        <strain evidence="7">wild</strain>
    </source>
</reference>
<keyword evidence="2" id="KW-0863">Zinc-finger</keyword>
<dbReference type="AlphaFoldDB" id="A0A6J8C6F7"/>
<dbReference type="Proteomes" id="UP000507470">
    <property type="component" value="Unassembled WGS sequence"/>
</dbReference>
<evidence type="ECO:0000256" key="2">
    <source>
        <dbReference type="ARBA" id="ARBA00022771"/>
    </source>
</evidence>
<keyword evidence="7" id="KW-1185">Reference proteome</keyword>
<organism evidence="6 7">
    <name type="scientific">Mytilus coruscus</name>
    <name type="common">Sea mussel</name>
    <dbReference type="NCBI Taxonomy" id="42192"/>
    <lineage>
        <taxon>Eukaryota</taxon>
        <taxon>Metazoa</taxon>
        <taxon>Spiralia</taxon>
        <taxon>Lophotrochozoa</taxon>
        <taxon>Mollusca</taxon>
        <taxon>Bivalvia</taxon>
        <taxon>Autobranchia</taxon>
        <taxon>Pteriomorphia</taxon>
        <taxon>Mytilida</taxon>
        <taxon>Mytiloidea</taxon>
        <taxon>Mytilidae</taxon>
        <taxon>Mytilinae</taxon>
        <taxon>Mytilus</taxon>
    </lineage>
</organism>
<dbReference type="Gene3D" id="2.20.25.240">
    <property type="match status" value="1"/>
</dbReference>
<feature type="compositionally biased region" description="Basic and acidic residues" evidence="4">
    <location>
        <begin position="229"/>
        <end position="246"/>
    </location>
</feature>
<name>A0A6J8C6F7_MYTCO</name>